<feature type="region of interest" description="Disordered" evidence="15">
    <location>
        <begin position="673"/>
        <end position="692"/>
    </location>
</feature>
<protein>
    <submittedName>
        <fullName evidence="19">Wall-associated receptor kinase-like 10</fullName>
    </submittedName>
</protein>
<keyword evidence="12" id="KW-0325">Glycoprotein</keyword>
<sequence length="738" mass="81911">MHIPYPFGIGMGCYLEKWYEIKCVNTTISGKHVPFLAAIGKEVVNISLPDLLRIKNPIASKGCSSHGEESELRLNLTGTPFSVGPSNTLIAAGCDITAWLTNIEPSVVGCNSRCGKKSYTTTQSFLTLDDCIGDYGYDDMYCTETSFVDKKSCSGTGCCEAKIPDGHRQIVGVRIDNATTTGGCKVAFLTDENYLLSNGSDPQRLHSKRYATVELGFFIHISNRSFFDSLGCHNWENYTGARGNNDRRSYGIGCVCKKYSSVSSYGRCGCITGYRGNPYIPGGCKDINECLEDPSLCEDAACVNLPGEYKCLHGNHRRPVLAIGIGSSFGSLIFIAGIYWAYKFIRKQIRLNQKKKFFKRNGGLLLQQQLTSTQGNVENTRVFTSKELEKATENFSLKRILGQGGQGTVYKGMLVDGRIVAVKKSKVVDEDKLEEFINEVVILSQINHRNIVKLLGCCLETHVPVLVYEFIPNGNLFEHLRDECGDNMMATWDLRLLIAIDVAGALSYLHSSASSPIYHRDVKSTNIMLDEKYRAKVSDFGTSRSVTVDHTHLTTVVSGTAGYMDPEYFQSSQFTDKSDVYSFGVVLVELITGEKPFSFLRSQDNRTLSSYFTLAMKENKLFDIIDPRIRDGCNLNQVTAAADIARTCLNMKRKKRPSMREVSMELEKIRGSSEDMQSHEYVAGENKEDKNKRAVEVNIGESSWNDVAFTAPVSQNSVATSSSLSLSDTEPLFPHQTR</sequence>
<evidence type="ECO:0000256" key="7">
    <source>
        <dbReference type="ARBA" id="ARBA00022777"/>
    </source>
</evidence>
<keyword evidence="18" id="KW-1185">Reference proteome</keyword>
<dbReference type="Gene3D" id="1.10.510.10">
    <property type="entry name" value="Transferase(Phosphotransferase) domain 1"/>
    <property type="match status" value="1"/>
</dbReference>
<reference evidence="18" key="1">
    <citation type="journal article" date="2019" name="Database">
        <title>The radish genome database (RadishGD): an integrated information resource for radish genomics.</title>
        <authorList>
            <person name="Yu H.J."/>
            <person name="Baek S."/>
            <person name="Lee Y.J."/>
            <person name="Cho A."/>
            <person name="Mun J.H."/>
        </authorList>
    </citation>
    <scope>NUCLEOTIDE SEQUENCE [LARGE SCALE GENOMIC DNA]</scope>
    <source>
        <strain evidence="18">cv. WK10039</strain>
    </source>
</reference>
<dbReference type="Pfam" id="PF00069">
    <property type="entry name" value="Pkinase"/>
    <property type="match status" value="1"/>
</dbReference>
<dbReference type="InterPro" id="IPR000719">
    <property type="entry name" value="Prot_kinase_dom"/>
</dbReference>
<evidence type="ECO:0000313" key="18">
    <source>
        <dbReference type="Proteomes" id="UP000504610"/>
    </source>
</evidence>
<dbReference type="PANTHER" id="PTHR27005">
    <property type="entry name" value="WALL-ASSOCIATED RECEPTOR KINASE-LIKE 21"/>
    <property type="match status" value="1"/>
</dbReference>
<dbReference type="GO" id="GO:0005886">
    <property type="term" value="C:plasma membrane"/>
    <property type="evidence" value="ECO:0007669"/>
    <property type="project" value="TreeGrafter"/>
</dbReference>
<evidence type="ECO:0000256" key="6">
    <source>
        <dbReference type="ARBA" id="ARBA00022741"/>
    </source>
</evidence>
<evidence type="ECO:0000256" key="2">
    <source>
        <dbReference type="ARBA" id="ARBA00022527"/>
    </source>
</evidence>
<keyword evidence="11" id="KW-1015">Disulfide bond</keyword>
<keyword evidence="10 16" id="KW-0472">Membrane</keyword>
<feature type="transmembrane region" description="Helical" evidence="16">
    <location>
        <begin position="320"/>
        <end position="342"/>
    </location>
</feature>
<dbReference type="Gene3D" id="2.10.25.10">
    <property type="entry name" value="Laminin"/>
    <property type="match status" value="1"/>
</dbReference>
<evidence type="ECO:0000256" key="4">
    <source>
        <dbReference type="ARBA" id="ARBA00022692"/>
    </source>
</evidence>
<dbReference type="CDD" id="cd14066">
    <property type="entry name" value="STKc_IRAK"/>
    <property type="match status" value="1"/>
</dbReference>
<gene>
    <name evidence="19" type="primary">LOC108824464</name>
</gene>
<feature type="region of interest" description="Disordered" evidence="15">
    <location>
        <begin position="717"/>
        <end position="738"/>
    </location>
</feature>
<reference evidence="19" key="2">
    <citation type="submission" date="2025-08" db="UniProtKB">
        <authorList>
            <consortium name="RefSeq"/>
        </authorList>
    </citation>
    <scope>IDENTIFICATION</scope>
    <source>
        <tissue evidence="19">Leaf</tissue>
    </source>
</reference>
<evidence type="ECO:0000256" key="9">
    <source>
        <dbReference type="ARBA" id="ARBA00022989"/>
    </source>
</evidence>
<comment type="catalytic activity">
    <reaction evidence="13">
        <text>L-seryl-[protein] + ATP = O-phospho-L-seryl-[protein] + ADP + H(+)</text>
        <dbReference type="Rhea" id="RHEA:17989"/>
        <dbReference type="Rhea" id="RHEA-COMP:9863"/>
        <dbReference type="Rhea" id="RHEA-COMP:11604"/>
        <dbReference type="ChEBI" id="CHEBI:15378"/>
        <dbReference type="ChEBI" id="CHEBI:29999"/>
        <dbReference type="ChEBI" id="CHEBI:30616"/>
        <dbReference type="ChEBI" id="CHEBI:83421"/>
        <dbReference type="ChEBI" id="CHEBI:456216"/>
    </reaction>
</comment>
<dbReference type="GO" id="GO:0007166">
    <property type="term" value="P:cell surface receptor signaling pathway"/>
    <property type="evidence" value="ECO:0007669"/>
    <property type="project" value="InterPro"/>
</dbReference>
<evidence type="ECO:0000256" key="1">
    <source>
        <dbReference type="ARBA" id="ARBA00004479"/>
    </source>
</evidence>
<evidence type="ECO:0000256" key="10">
    <source>
        <dbReference type="ARBA" id="ARBA00023136"/>
    </source>
</evidence>
<dbReference type="AlphaFoldDB" id="A0A6J0KZS0"/>
<evidence type="ECO:0000256" key="3">
    <source>
        <dbReference type="ARBA" id="ARBA00022679"/>
    </source>
</evidence>
<evidence type="ECO:0000259" key="17">
    <source>
        <dbReference type="PROSITE" id="PS50011"/>
    </source>
</evidence>
<comment type="subcellular location">
    <subcellularLocation>
        <location evidence="1">Membrane</location>
        <topology evidence="1">Single-pass type I membrane protein</topology>
    </subcellularLocation>
</comment>
<dbReference type="OrthoDB" id="4062651at2759"/>
<dbReference type="InterPro" id="IPR013695">
    <property type="entry name" value="WAK"/>
</dbReference>
<dbReference type="KEGG" id="rsz:108824464"/>
<dbReference type="PANTHER" id="PTHR27005:SF515">
    <property type="entry name" value="WALL-ASSOCIATED RECEPTOR KINASE-LIKE 10-RELATED"/>
    <property type="match status" value="1"/>
</dbReference>
<evidence type="ECO:0000256" key="12">
    <source>
        <dbReference type="ARBA" id="ARBA00023180"/>
    </source>
</evidence>
<evidence type="ECO:0000256" key="8">
    <source>
        <dbReference type="ARBA" id="ARBA00022840"/>
    </source>
</evidence>
<dbReference type="PROSITE" id="PS01187">
    <property type="entry name" value="EGF_CA"/>
    <property type="match status" value="1"/>
</dbReference>
<dbReference type="GO" id="GO:0004674">
    <property type="term" value="F:protein serine/threonine kinase activity"/>
    <property type="evidence" value="ECO:0007669"/>
    <property type="project" value="UniProtKB-KW"/>
</dbReference>
<evidence type="ECO:0000256" key="13">
    <source>
        <dbReference type="ARBA" id="ARBA00047558"/>
    </source>
</evidence>
<dbReference type="InterPro" id="IPR011009">
    <property type="entry name" value="Kinase-like_dom_sf"/>
</dbReference>
<dbReference type="InterPro" id="IPR018097">
    <property type="entry name" value="EGF_Ca-bd_CS"/>
</dbReference>
<dbReference type="PROSITE" id="PS50011">
    <property type="entry name" value="PROTEIN_KINASE_DOM"/>
    <property type="match status" value="1"/>
</dbReference>
<dbReference type="PROSITE" id="PS00108">
    <property type="entry name" value="PROTEIN_KINASE_ST"/>
    <property type="match status" value="1"/>
</dbReference>
<evidence type="ECO:0000313" key="19">
    <source>
        <dbReference type="RefSeq" id="XP_018453400.1"/>
    </source>
</evidence>
<dbReference type="GeneID" id="108824464"/>
<proteinExistence type="predicted"/>
<keyword evidence="6" id="KW-0547">Nucleotide-binding</keyword>
<dbReference type="GO" id="GO:0005524">
    <property type="term" value="F:ATP binding"/>
    <property type="evidence" value="ECO:0007669"/>
    <property type="project" value="UniProtKB-KW"/>
</dbReference>
<keyword evidence="8" id="KW-0067">ATP-binding</keyword>
<name>A0A6J0KZS0_RAPSA</name>
<keyword evidence="9 16" id="KW-1133">Transmembrane helix</keyword>
<dbReference type="GO" id="GO:0005509">
    <property type="term" value="F:calcium ion binding"/>
    <property type="evidence" value="ECO:0007669"/>
    <property type="project" value="InterPro"/>
</dbReference>
<keyword evidence="5" id="KW-0732">Signal</keyword>
<dbReference type="Pfam" id="PF08488">
    <property type="entry name" value="WAK"/>
    <property type="match status" value="1"/>
</dbReference>
<dbReference type="InterPro" id="IPR008271">
    <property type="entry name" value="Ser/Thr_kinase_AS"/>
</dbReference>
<comment type="catalytic activity">
    <reaction evidence="14">
        <text>L-threonyl-[protein] + ATP = O-phospho-L-threonyl-[protein] + ADP + H(+)</text>
        <dbReference type="Rhea" id="RHEA:46608"/>
        <dbReference type="Rhea" id="RHEA-COMP:11060"/>
        <dbReference type="Rhea" id="RHEA-COMP:11605"/>
        <dbReference type="ChEBI" id="CHEBI:15378"/>
        <dbReference type="ChEBI" id="CHEBI:30013"/>
        <dbReference type="ChEBI" id="CHEBI:30616"/>
        <dbReference type="ChEBI" id="CHEBI:61977"/>
        <dbReference type="ChEBI" id="CHEBI:456216"/>
    </reaction>
</comment>
<evidence type="ECO:0000256" key="5">
    <source>
        <dbReference type="ARBA" id="ARBA00022729"/>
    </source>
</evidence>
<evidence type="ECO:0000256" key="16">
    <source>
        <dbReference type="SAM" id="Phobius"/>
    </source>
</evidence>
<dbReference type="Gene3D" id="3.30.200.20">
    <property type="entry name" value="Phosphorylase Kinase, domain 1"/>
    <property type="match status" value="1"/>
</dbReference>
<organism evidence="18 19">
    <name type="scientific">Raphanus sativus</name>
    <name type="common">Radish</name>
    <name type="synonym">Raphanus raphanistrum var. sativus</name>
    <dbReference type="NCBI Taxonomy" id="3726"/>
    <lineage>
        <taxon>Eukaryota</taxon>
        <taxon>Viridiplantae</taxon>
        <taxon>Streptophyta</taxon>
        <taxon>Embryophyta</taxon>
        <taxon>Tracheophyta</taxon>
        <taxon>Spermatophyta</taxon>
        <taxon>Magnoliopsida</taxon>
        <taxon>eudicotyledons</taxon>
        <taxon>Gunneridae</taxon>
        <taxon>Pentapetalae</taxon>
        <taxon>rosids</taxon>
        <taxon>malvids</taxon>
        <taxon>Brassicales</taxon>
        <taxon>Brassicaceae</taxon>
        <taxon>Brassiceae</taxon>
        <taxon>Raphanus</taxon>
    </lineage>
</organism>
<dbReference type="RefSeq" id="XP_018453400.1">
    <property type="nucleotide sequence ID" value="XM_018597898.2"/>
</dbReference>
<dbReference type="Proteomes" id="UP000504610">
    <property type="component" value="Chromosome 9"/>
</dbReference>
<evidence type="ECO:0000256" key="14">
    <source>
        <dbReference type="ARBA" id="ARBA00047951"/>
    </source>
</evidence>
<keyword evidence="4 16" id="KW-0812">Transmembrane</keyword>
<evidence type="ECO:0000256" key="15">
    <source>
        <dbReference type="SAM" id="MobiDB-lite"/>
    </source>
</evidence>
<evidence type="ECO:0000256" key="11">
    <source>
        <dbReference type="ARBA" id="ARBA00023157"/>
    </source>
</evidence>
<dbReference type="FunFam" id="1.10.510.10:FF:000084">
    <property type="entry name" value="Wall-associated receptor kinase 2"/>
    <property type="match status" value="1"/>
</dbReference>
<dbReference type="SMART" id="SM00220">
    <property type="entry name" value="S_TKc"/>
    <property type="match status" value="1"/>
</dbReference>
<dbReference type="InterPro" id="IPR045274">
    <property type="entry name" value="WAK-like"/>
</dbReference>
<dbReference type="SUPFAM" id="SSF56112">
    <property type="entry name" value="Protein kinase-like (PK-like)"/>
    <property type="match status" value="1"/>
</dbReference>
<keyword evidence="2" id="KW-0723">Serine/threonine-protein kinase</keyword>
<dbReference type="FunFam" id="3.30.200.20:FF:000043">
    <property type="entry name" value="Wall-associated receptor kinase 2"/>
    <property type="match status" value="1"/>
</dbReference>
<keyword evidence="3" id="KW-0808">Transferase</keyword>
<keyword evidence="7" id="KW-0418">Kinase</keyword>
<feature type="domain" description="Protein kinase" evidence="17">
    <location>
        <begin position="395"/>
        <end position="682"/>
    </location>
</feature>
<accession>A0A6J0KZS0</accession>